<accession>A0A4Z0PQ86</accession>
<reference evidence="1 2" key="1">
    <citation type="submission" date="2019-04" db="EMBL/GenBank/DDBJ databases">
        <authorList>
            <person name="Feng G."/>
            <person name="Zhang J."/>
            <person name="Zhu H."/>
        </authorList>
    </citation>
    <scope>NUCLEOTIDE SEQUENCE [LARGE SCALE GENOMIC DNA]</scope>
    <source>
        <strain evidence="1 2">JCM 17223</strain>
    </source>
</reference>
<comment type="caution">
    <text evidence="1">The sequence shown here is derived from an EMBL/GenBank/DDBJ whole genome shotgun (WGS) entry which is preliminary data.</text>
</comment>
<dbReference type="AlphaFoldDB" id="A0A4Z0PQ86"/>
<keyword evidence="2" id="KW-1185">Reference proteome</keyword>
<dbReference type="Proteomes" id="UP000297739">
    <property type="component" value="Unassembled WGS sequence"/>
</dbReference>
<organism evidence="1 2">
    <name type="scientific">Hymenobacter elongatus</name>
    <dbReference type="NCBI Taxonomy" id="877208"/>
    <lineage>
        <taxon>Bacteria</taxon>
        <taxon>Pseudomonadati</taxon>
        <taxon>Bacteroidota</taxon>
        <taxon>Cytophagia</taxon>
        <taxon>Cytophagales</taxon>
        <taxon>Hymenobacteraceae</taxon>
        <taxon>Hymenobacter</taxon>
    </lineage>
</organism>
<dbReference type="RefSeq" id="WP_135496774.1">
    <property type="nucleotide sequence ID" value="NZ_SRLD01000008.1"/>
</dbReference>
<protein>
    <submittedName>
        <fullName evidence="1">Uncharacterized protein</fullName>
    </submittedName>
</protein>
<evidence type="ECO:0000313" key="1">
    <source>
        <dbReference type="EMBL" id="TGE18043.1"/>
    </source>
</evidence>
<dbReference type="OrthoDB" id="930609at2"/>
<name>A0A4Z0PQ86_9BACT</name>
<proteinExistence type="predicted"/>
<evidence type="ECO:0000313" key="2">
    <source>
        <dbReference type="Proteomes" id="UP000297739"/>
    </source>
</evidence>
<gene>
    <name evidence="1" type="ORF">E5J99_05765</name>
</gene>
<sequence>MKRIFVAIDRTSKVAFAELYSCAKRVVAAEFLRRVLNRLPYKVELFLNKAKRKKNVMLSLSKHLYRNTT</sequence>
<dbReference type="EMBL" id="SRLD01000008">
    <property type="protein sequence ID" value="TGE18043.1"/>
    <property type="molecule type" value="Genomic_DNA"/>
</dbReference>